<accession>A0A7Y9ZI76</accession>
<proteinExistence type="predicted"/>
<evidence type="ECO:0000313" key="1">
    <source>
        <dbReference type="EMBL" id="NYI45939.1"/>
    </source>
</evidence>
<comment type="caution">
    <text evidence="1">The sequence shown here is derived from an EMBL/GenBank/DDBJ whole genome shotgun (WGS) entry which is preliminary data.</text>
</comment>
<protein>
    <submittedName>
        <fullName evidence="1">Uncharacterized protein</fullName>
    </submittedName>
</protein>
<evidence type="ECO:0000313" key="2">
    <source>
        <dbReference type="Proteomes" id="UP000562045"/>
    </source>
</evidence>
<name>A0A7Y9ZI76_9ACTN</name>
<sequence>MTGSYDAALHLLDRQVVDSEGRLVCKVDDIEIATAPDGSLVPTGILVGLPALLPRFGPHLGGVLTRTHARVFDAQAHRSVPDVIDLDLVAEVTSEVHLSVPRAGLLRPRAEGEAGADRLRLGQLLGLPVVAPAAAGLHRGARVLDARMVSVPDGRRTVVDALIVGPGRPGALLGYDRRSEPGPWLVADLVRWLHRHARVVAMGPGVEVDVAQREVRVSDRASVTPLLG</sequence>
<dbReference type="RefSeq" id="WP_179649674.1">
    <property type="nucleotide sequence ID" value="NZ_JACBZM010000001.1"/>
</dbReference>
<organism evidence="1 2">
    <name type="scientific">Nocardioides aromaticivorans</name>
    <dbReference type="NCBI Taxonomy" id="200618"/>
    <lineage>
        <taxon>Bacteria</taxon>
        <taxon>Bacillati</taxon>
        <taxon>Actinomycetota</taxon>
        <taxon>Actinomycetes</taxon>
        <taxon>Propionibacteriales</taxon>
        <taxon>Nocardioidaceae</taxon>
        <taxon>Nocardioides</taxon>
    </lineage>
</organism>
<gene>
    <name evidence="1" type="ORF">BJ993_003019</name>
</gene>
<dbReference type="AlphaFoldDB" id="A0A7Y9ZI76"/>
<dbReference type="Proteomes" id="UP000562045">
    <property type="component" value="Unassembled WGS sequence"/>
</dbReference>
<reference evidence="1 2" key="1">
    <citation type="submission" date="2020-07" db="EMBL/GenBank/DDBJ databases">
        <title>Sequencing the genomes of 1000 actinobacteria strains.</title>
        <authorList>
            <person name="Klenk H.-P."/>
        </authorList>
    </citation>
    <scope>NUCLEOTIDE SEQUENCE [LARGE SCALE GENOMIC DNA]</scope>
    <source>
        <strain evidence="1 2">DSM 15131</strain>
    </source>
</reference>
<dbReference type="EMBL" id="JACBZM010000001">
    <property type="protein sequence ID" value="NYI45939.1"/>
    <property type="molecule type" value="Genomic_DNA"/>
</dbReference>